<dbReference type="PANTHER" id="PTHR42877">
    <property type="entry name" value="L-ORNITHINE N(5)-MONOOXYGENASE-RELATED"/>
    <property type="match status" value="1"/>
</dbReference>
<evidence type="ECO:0000313" key="7">
    <source>
        <dbReference type="Proteomes" id="UP001310890"/>
    </source>
</evidence>
<evidence type="ECO:0000256" key="4">
    <source>
        <dbReference type="ARBA" id="ARBA00023002"/>
    </source>
</evidence>
<reference evidence="6" key="1">
    <citation type="submission" date="2023-08" db="EMBL/GenBank/DDBJ databases">
        <title>Black Yeasts Isolated from many extreme environments.</title>
        <authorList>
            <person name="Coleine C."/>
            <person name="Stajich J.E."/>
            <person name="Selbmann L."/>
        </authorList>
    </citation>
    <scope>NUCLEOTIDE SEQUENCE</scope>
    <source>
        <strain evidence="6">CCFEE 5401</strain>
    </source>
</reference>
<dbReference type="InterPro" id="IPR020946">
    <property type="entry name" value="Flavin_mOase-like"/>
</dbReference>
<dbReference type="GO" id="GO:0050660">
    <property type="term" value="F:flavin adenine dinucleotide binding"/>
    <property type="evidence" value="ECO:0007669"/>
    <property type="project" value="InterPro"/>
</dbReference>
<dbReference type="GO" id="GO:0050661">
    <property type="term" value="F:NADP binding"/>
    <property type="evidence" value="ECO:0007669"/>
    <property type="project" value="InterPro"/>
</dbReference>
<proteinExistence type="inferred from homology"/>
<organism evidence="6 7">
    <name type="scientific">Meristemomyces frigidus</name>
    <dbReference type="NCBI Taxonomy" id="1508187"/>
    <lineage>
        <taxon>Eukaryota</taxon>
        <taxon>Fungi</taxon>
        <taxon>Dikarya</taxon>
        <taxon>Ascomycota</taxon>
        <taxon>Pezizomycotina</taxon>
        <taxon>Dothideomycetes</taxon>
        <taxon>Dothideomycetidae</taxon>
        <taxon>Mycosphaerellales</taxon>
        <taxon>Teratosphaeriaceae</taxon>
        <taxon>Meristemomyces</taxon>
    </lineage>
</organism>
<dbReference type="EMBL" id="JAVRRL010000057">
    <property type="protein sequence ID" value="KAK5109891.1"/>
    <property type="molecule type" value="Genomic_DNA"/>
</dbReference>
<dbReference type="Proteomes" id="UP001310890">
    <property type="component" value="Unassembled WGS sequence"/>
</dbReference>
<keyword evidence="4" id="KW-0560">Oxidoreductase</keyword>
<dbReference type="GO" id="GO:0004499">
    <property type="term" value="F:N,N-dimethylaniline monooxygenase activity"/>
    <property type="evidence" value="ECO:0007669"/>
    <property type="project" value="InterPro"/>
</dbReference>
<accession>A0AAN7TE50</accession>
<evidence type="ECO:0008006" key="8">
    <source>
        <dbReference type="Google" id="ProtNLM"/>
    </source>
</evidence>
<name>A0AAN7TE50_9PEZI</name>
<dbReference type="Gene3D" id="3.50.50.60">
    <property type="entry name" value="FAD/NAD(P)-binding domain"/>
    <property type="match status" value="2"/>
</dbReference>
<feature type="region of interest" description="Disordered" evidence="5">
    <location>
        <begin position="1"/>
        <end position="24"/>
    </location>
</feature>
<dbReference type="AlphaFoldDB" id="A0AAN7TE50"/>
<gene>
    <name evidence="6" type="ORF">LTR62_006498</name>
</gene>
<evidence type="ECO:0000256" key="2">
    <source>
        <dbReference type="ARBA" id="ARBA00022630"/>
    </source>
</evidence>
<comment type="caution">
    <text evidence="6">The sequence shown here is derived from an EMBL/GenBank/DDBJ whole genome shotgun (WGS) entry which is preliminary data.</text>
</comment>
<sequence>MVLKSSAAHPPNPPGLSTTTPTIVADPSITDIDNNEQETELTAERDGAFVPEADEHGYRIREEPYGTKRRLRVVLMGAGASTLNFLKKAEEKMSNLTITVYEKNRDVGGTWFENRYPGCACDIPSVNYQFSWKIKLWTHFYSYSPEIWEYLKEIYEENDFVNKYVKLQHQIEHAEWDRKAAVWRFKVKNLTTGELVDDEAEFFINAGGVLNHFKWPDLPGLQNFKGKLMHSAAYEEGYPLEGKRVAVVGAGSSGVQIVSKISKTAGHVFHWIRSPIWITAGFAQTWAGKEGGNFEYTDEQLEYLQKNPRKYLEYRKQIENELNQRFKFIIKGSQEAHDAREFSYKQMAKHLKNDPRLVGKIIPKNFNPGCRRPTPAPGYLEALVAPNATIFTDALGTITAKGFLDHEGKEHEVDVMICATGFDTSWRPRFPLLNGSGVDLRDFWSNEVVSYLSIGIPTYPNHFTFCGPYGPLGHGSFMPLIEIWTQYMFDVIEKAQVENIKSFTPRLDVSQQFRQHADLFLKRTAWTSACRSWFKQGKVDGQAAIYPGSRLHFFHLLEKVRYEDFEMEYWDENRFAFLGNGFDTREFDGRDITHYLGLLDGEDKQPEYGDELVNKMAGWAVGK</sequence>
<evidence type="ECO:0000256" key="5">
    <source>
        <dbReference type="SAM" id="MobiDB-lite"/>
    </source>
</evidence>
<evidence type="ECO:0000256" key="1">
    <source>
        <dbReference type="ARBA" id="ARBA00010139"/>
    </source>
</evidence>
<keyword evidence="3" id="KW-0274">FAD</keyword>
<dbReference type="PANTHER" id="PTHR42877:SF7">
    <property type="entry name" value="FLAVIN-BINDING MONOOXYGENASE-RELATED"/>
    <property type="match status" value="1"/>
</dbReference>
<evidence type="ECO:0000256" key="3">
    <source>
        <dbReference type="ARBA" id="ARBA00022827"/>
    </source>
</evidence>
<dbReference type="SUPFAM" id="SSF51905">
    <property type="entry name" value="FAD/NAD(P)-binding domain"/>
    <property type="match status" value="1"/>
</dbReference>
<keyword evidence="2" id="KW-0285">Flavoprotein</keyword>
<protein>
    <recommendedName>
        <fullName evidence="8">FAD/NAD(P)-binding domain-containing protein</fullName>
    </recommendedName>
</protein>
<dbReference type="Pfam" id="PF00743">
    <property type="entry name" value="FMO-like"/>
    <property type="match status" value="1"/>
</dbReference>
<dbReference type="InterPro" id="IPR036188">
    <property type="entry name" value="FAD/NAD-bd_sf"/>
</dbReference>
<evidence type="ECO:0000313" key="6">
    <source>
        <dbReference type="EMBL" id="KAK5109891.1"/>
    </source>
</evidence>
<dbReference type="InterPro" id="IPR051209">
    <property type="entry name" value="FAD-bind_Monooxygenase_sf"/>
</dbReference>
<comment type="similarity">
    <text evidence="1">Belongs to the FAD-binding monooxygenase family.</text>
</comment>